<protein>
    <submittedName>
        <fullName evidence="1">Uncharacterized protein</fullName>
    </submittedName>
</protein>
<reference evidence="1" key="1">
    <citation type="journal article" date="2014" name="Front. Microbiol.">
        <title>High frequency of phylogenetically diverse reductive dehalogenase-homologous genes in deep subseafloor sedimentary metagenomes.</title>
        <authorList>
            <person name="Kawai M."/>
            <person name="Futagami T."/>
            <person name="Toyoda A."/>
            <person name="Takaki Y."/>
            <person name="Nishi S."/>
            <person name="Hori S."/>
            <person name="Arai W."/>
            <person name="Tsubouchi T."/>
            <person name="Morono Y."/>
            <person name="Uchiyama I."/>
            <person name="Ito T."/>
            <person name="Fujiyama A."/>
            <person name="Inagaki F."/>
            <person name="Takami H."/>
        </authorList>
    </citation>
    <scope>NUCLEOTIDE SEQUENCE</scope>
    <source>
        <strain evidence="1">Expedition CK06-06</strain>
    </source>
</reference>
<accession>X1TD90</accession>
<organism evidence="1">
    <name type="scientific">marine sediment metagenome</name>
    <dbReference type="NCBI Taxonomy" id="412755"/>
    <lineage>
        <taxon>unclassified sequences</taxon>
        <taxon>metagenomes</taxon>
        <taxon>ecological metagenomes</taxon>
    </lineage>
</organism>
<proteinExistence type="predicted"/>
<dbReference type="EMBL" id="BARW01031425">
    <property type="protein sequence ID" value="GAJ03234.1"/>
    <property type="molecule type" value="Genomic_DNA"/>
</dbReference>
<dbReference type="AlphaFoldDB" id="X1TD90"/>
<name>X1TD90_9ZZZZ</name>
<dbReference type="Gene3D" id="2.130.10.130">
    <property type="entry name" value="Integrin alpha, N-terminal"/>
    <property type="match status" value="1"/>
</dbReference>
<gene>
    <name evidence="1" type="ORF">S12H4_49990</name>
</gene>
<evidence type="ECO:0000313" key="1">
    <source>
        <dbReference type="EMBL" id="GAJ03234.1"/>
    </source>
</evidence>
<dbReference type="SUPFAM" id="SSF69318">
    <property type="entry name" value="Integrin alpha N-terminal domain"/>
    <property type="match status" value="1"/>
</dbReference>
<dbReference type="InterPro" id="IPR028994">
    <property type="entry name" value="Integrin_alpha_N"/>
</dbReference>
<sequence length="164" mass="16877">MLAGIGGHSSGTAGPRSMYCFSGVDGTIIWRLPAQDAVGSVNWIPDVNGDNIPDAICGAWGNGNDEKVYCVSGASSGVVYTPLWSYDCGGDVQSVISIPDVNGDNIPDVVAGAWSDSVFCLSGANGARIWAQFVSGYVVKVVAIPDLIAPNTPGIGVAHWGTVF</sequence>
<feature type="non-terminal residue" evidence="1">
    <location>
        <position position="164"/>
    </location>
</feature>
<comment type="caution">
    <text evidence="1">The sequence shown here is derived from an EMBL/GenBank/DDBJ whole genome shotgun (WGS) entry which is preliminary data.</text>
</comment>